<organism evidence="5 6">
    <name type="scientific">Nannocystis pusilla</name>
    <dbReference type="NCBI Taxonomy" id="889268"/>
    <lineage>
        <taxon>Bacteria</taxon>
        <taxon>Pseudomonadati</taxon>
        <taxon>Myxococcota</taxon>
        <taxon>Polyangia</taxon>
        <taxon>Nannocystales</taxon>
        <taxon>Nannocystaceae</taxon>
        <taxon>Nannocystis</taxon>
    </lineage>
</organism>
<evidence type="ECO:0000313" key="5">
    <source>
        <dbReference type="EMBL" id="MCY1010703.1"/>
    </source>
</evidence>
<dbReference type="NCBIfam" id="TIGR02232">
    <property type="entry name" value="myxo_disulf_rpt"/>
    <property type="match status" value="1"/>
</dbReference>
<gene>
    <name evidence="5" type="ORF">OV079_35090</name>
</gene>
<evidence type="ECO:0000256" key="1">
    <source>
        <dbReference type="ARBA" id="ARBA00022729"/>
    </source>
</evidence>
<protein>
    <submittedName>
        <fullName evidence="5">DUF4215 domain-containing protein</fullName>
    </submittedName>
</protein>
<proteinExistence type="predicted"/>
<feature type="compositionally biased region" description="Low complexity" evidence="4">
    <location>
        <begin position="32"/>
        <end position="41"/>
    </location>
</feature>
<keyword evidence="6" id="KW-1185">Reference proteome</keyword>
<keyword evidence="2" id="KW-0677">Repeat</keyword>
<name>A0A9X3EUV3_9BACT</name>
<dbReference type="EMBL" id="JAPNKE010000002">
    <property type="protein sequence ID" value="MCY1010703.1"/>
    <property type="molecule type" value="Genomic_DNA"/>
</dbReference>
<accession>A0A9X3EUV3</accession>
<feature type="compositionally biased region" description="Low complexity" evidence="4">
    <location>
        <begin position="48"/>
        <end position="90"/>
    </location>
</feature>
<sequence length="290" mass="29872">MSRSVCIALVFLTGCTAPGIDKTTYPFPPEDGSSSSSSGSSSTGGGEAASESSTLMTSTSTSTTSGSEAGSDGSTESTGSTGEGSSSTTGPVGECGDGILDADEECDDANADPDDGCAACFRDRWVFATSMVLQPDLIGGLTGADNLCGQLANQAGLGANWKGYRAWLSDSTTSAGERVFPGMGRYRRVDGEVIAENFEQFLSGTLSASFDVDEFGQPALGGAWTGTLPDGTAAPGVTHCDDWTIDDLAAIQGHYGHSGVLDGRWTYEPDPQFNPTSCIEQLRLYCFEGA</sequence>
<dbReference type="InterPro" id="IPR016186">
    <property type="entry name" value="C-type_lectin-like/link_sf"/>
</dbReference>
<evidence type="ECO:0000256" key="4">
    <source>
        <dbReference type="SAM" id="MobiDB-lite"/>
    </source>
</evidence>
<feature type="region of interest" description="Disordered" evidence="4">
    <location>
        <begin position="19"/>
        <end position="107"/>
    </location>
</feature>
<keyword evidence="1" id="KW-0732">Signal</keyword>
<dbReference type="SUPFAM" id="SSF56436">
    <property type="entry name" value="C-type lectin-like"/>
    <property type="match status" value="1"/>
</dbReference>
<dbReference type="PROSITE" id="PS51257">
    <property type="entry name" value="PROKAR_LIPOPROTEIN"/>
    <property type="match status" value="1"/>
</dbReference>
<reference evidence="5" key="1">
    <citation type="submission" date="2022-11" db="EMBL/GenBank/DDBJ databases">
        <title>Minimal conservation of predation-associated metabolite biosynthetic gene clusters underscores biosynthetic potential of Myxococcota including descriptions for ten novel species: Archangium lansinium sp. nov., Myxococcus landrumus sp. nov., Nannocystis bai.</title>
        <authorList>
            <person name="Ahearne A."/>
            <person name="Stevens C."/>
            <person name="Phillips K."/>
        </authorList>
    </citation>
    <scope>NUCLEOTIDE SEQUENCE</scope>
    <source>
        <strain evidence="5">Na p29</strain>
    </source>
</reference>
<keyword evidence="3" id="KW-1015">Disulfide bond</keyword>
<dbReference type="AlphaFoldDB" id="A0A9X3EUV3"/>
<dbReference type="InterPro" id="IPR016187">
    <property type="entry name" value="CTDL_fold"/>
</dbReference>
<evidence type="ECO:0000256" key="3">
    <source>
        <dbReference type="ARBA" id="ARBA00023157"/>
    </source>
</evidence>
<dbReference type="Proteomes" id="UP001150924">
    <property type="component" value="Unassembled WGS sequence"/>
</dbReference>
<dbReference type="InterPro" id="IPR011936">
    <property type="entry name" value="Myxo_disulph_rpt"/>
</dbReference>
<dbReference type="Gene3D" id="3.10.100.10">
    <property type="entry name" value="Mannose-Binding Protein A, subunit A"/>
    <property type="match status" value="1"/>
</dbReference>
<dbReference type="RefSeq" id="WP_267773766.1">
    <property type="nucleotide sequence ID" value="NZ_JAPNKE010000002.1"/>
</dbReference>
<comment type="caution">
    <text evidence="5">The sequence shown here is derived from an EMBL/GenBank/DDBJ whole genome shotgun (WGS) entry which is preliminary data.</text>
</comment>
<evidence type="ECO:0000313" key="6">
    <source>
        <dbReference type="Proteomes" id="UP001150924"/>
    </source>
</evidence>
<dbReference type="Pfam" id="PF13948">
    <property type="entry name" value="DUF4215"/>
    <property type="match status" value="1"/>
</dbReference>
<evidence type="ECO:0000256" key="2">
    <source>
        <dbReference type="ARBA" id="ARBA00022737"/>
    </source>
</evidence>